<sequence length="485" mass="53937">MPPSLSSIERGNPPPRRKSCAACIKAKRRCDLHQPSCLRCTQRRIDCSYPTPAGNHPKRRGGAIPSPSQSETSPIAQAQDELIMKDVALTETSTSWESSFDFSMDLSPAYTNNPSCAPFPNISFDEPVFHGLEFLDDVVDTHNPMDLLRVASELKEKRLRYIIDAYKSAPEEMVLTGGTPWSHPALYKDSMPLCLEDAVAASGLYRAKNSANGPMIQRIVELRYRRLLAAPIPTSVPEQLARTHALILYQIMLFFDESCPSRALSQETVSVLIDSAMSLLEHADYESSDSDSDSPSPNSPRNIPLYPLTAARALYTDWVFQESLRRTLLIAFLLTQMQCLLQADFSSFITRPFDSSSLPAEDTECFGPSDTAPSDASALAAIRLALQEQQKQQQGSFVPDKKFDPGILLCQSFTLSAHLWHARDAVDFAVAWRDRNHLVVKPFNIWKRIDMAQVDDIDKLGRMVMTSGMGIEEAKGWFASRGGSL</sequence>
<evidence type="ECO:0000256" key="4">
    <source>
        <dbReference type="ARBA" id="ARBA00023163"/>
    </source>
</evidence>
<dbReference type="EMBL" id="JAWHQM010000003">
    <property type="protein sequence ID" value="KAK5626088.1"/>
    <property type="molecule type" value="Genomic_DNA"/>
</dbReference>
<gene>
    <name evidence="8" type="ORF">RRF57_001803</name>
</gene>
<dbReference type="GO" id="GO:0000981">
    <property type="term" value="F:DNA-binding transcription factor activity, RNA polymerase II-specific"/>
    <property type="evidence" value="ECO:0007669"/>
    <property type="project" value="InterPro"/>
</dbReference>
<name>A0AAN7UDI5_9PEZI</name>
<dbReference type="AlphaFoldDB" id="A0AAN7UDI5"/>
<dbReference type="Pfam" id="PF00172">
    <property type="entry name" value="Zn_clus"/>
    <property type="match status" value="1"/>
</dbReference>
<evidence type="ECO:0000259" key="7">
    <source>
        <dbReference type="PROSITE" id="PS50048"/>
    </source>
</evidence>
<keyword evidence="2" id="KW-0862">Zinc</keyword>
<dbReference type="GO" id="GO:0008270">
    <property type="term" value="F:zinc ion binding"/>
    <property type="evidence" value="ECO:0007669"/>
    <property type="project" value="InterPro"/>
</dbReference>
<evidence type="ECO:0000256" key="6">
    <source>
        <dbReference type="SAM" id="MobiDB-lite"/>
    </source>
</evidence>
<comment type="caution">
    <text evidence="8">The sequence shown here is derived from an EMBL/GenBank/DDBJ whole genome shotgun (WGS) entry which is preliminary data.</text>
</comment>
<dbReference type="SMART" id="SM00066">
    <property type="entry name" value="GAL4"/>
    <property type="match status" value="1"/>
</dbReference>
<dbReference type="PANTHER" id="PTHR47660">
    <property type="entry name" value="TRANSCRIPTION FACTOR WITH C2H2 AND ZN(2)-CYS(6) DNA BINDING DOMAIN (EUROFUNG)-RELATED-RELATED"/>
    <property type="match status" value="1"/>
</dbReference>
<dbReference type="InterPro" id="IPR036864">
    <property type="entry name" value="Zn2-C6_fun-type_DNA-bd_sf"/>
</dbReference>
<dbReference type="Proteomes" id="UP001305414">
    <property type="component" value="Unassembled WGS sequence"/>
</dbReference>
<evidence type="ECO:0000256" key="5">
    <source>
        <dbReference type="ARBA" id="ARBA00023242"/>
    </source>
</evidence>
<dbReference type="SUPFAM" id="SSF57701">
    <property type="entry name" value="Zn2/Cys6 DNA-binding domain"/>
    <property type="match status" value="1"/>
</dbReference>
<keyword evidence="3" id="KW-0805">Transcription regulation</keyword>
<dbReference type="InterPro" id="IPR001138">
    <property type="entry name" value="Zn2Cys6_DnaBD"/>
</dbReference>
<dbReference type="Gene3D" id="4.10.240.10">
    <property type="entry name" value="Zn(2)-C6 fungal-type DNA-binding domain"/>
    <property type="match status" value="1"/>
</dbReference>
<organism evidence="8 9">
    <name type="scientific">Xylaria bambusicola</name>
    <dbReference type="NCBI Taxonomy" id="326684"/>
    <lineage>
        <taxon>Eukaryota</taxon>
        <taxon>Fungi</taxon>
        <taxon>Dikarya</taxon>
        <taxon>Ascomycota</taxon>
        <taxon>Pezizomycotina</taxon>
        <taxon>Sordariomycetes</taxon>
        <taxon>Xylariomycetidae</taxon>
        <taxon>Xylariales</taxon>
        <taxon>Xylariaceae</taxon>
        <taxon>Xylaria</taxon>
    </lineage>
</organism>
<keyword evidence="5" id="KW-0539">Nucleus</keyword>
<proteinExistence type="predicted"/>
<reference evidence="8 9" key="1">
    <citation type="submission" date="2023-10" db="EMBL/GenBank/DDBJ databases">
        <title>Draft genome sequence of Xylaria bambusicola isolate GMP-LS, the root and basal stem rot pathogen of sugarcane in Indonesia.</title>
        <authorList>
            <person name="Selvaraj P."/>
            <person name="Muralishankar V."/>
            <person name="Muruganantham S."/>
            <person name="Sp S."/>
            <person name="Haryani S."/>
            <person name="Lau K.J.X."/>
            <person name="Naqvi N.I."/>
        </authorList>
    </citation>
    <scope>NUCLEOTIDE SEQUENCE [LARGE SCALE GENOMIC DNA]</scope>
    <source>
        <strain evidence="8">GMP-LS</strain>
    </source>
</reference>
<dbReference type="PROSITE" id="PS50048">
    <property type="entry name" value="ZN2_CY6_FUNGAL_2"/>
    <property type="match status" value="1"/>
</dbReference>
<feature type="compositionally biased region" description="Polar residues" evidence="6">
    <location>
        <begin position="66"/>
        <end position="75"/>
    </location>
</feature>
<dbReference type="PANTHER" id="PTHR47660:SF3">
    <property type="entry name" value="FINGER DOMAIN PROTEIN, PUTATIVE (AFU_ORTHOLOGUE AFUA_4G03310)-RELATED"/>
    <property type="match status" value="1"/>
</dbReference>
<keyword evidence="1" id="KW-0479">Metal-binding</keyword>
<evidence type="ECO:0000256" key="1">
    <source>
        <dbReference type="ARBA" id="ARBA00022723"/>
    </source>
</evidence>
<feature type="domain" description="Zn(2)-C6 fungal-type" evidence="7">
    <location>
        <begin position="19"/>
        <end position="49"/>
    </location>
</feature>
<keyword evidence="9" id="KW-1185">Reference proteome</keyword>
<evidence type="ECO:0000313" key="9">
    <source>
        <dbReference type="Proteomes" id="UP001305414"/>
    </source>
</evidence>
<keyword evidence="4" id="KW-0804">Transcription</keyword>
<accession>A0AAN7UDI5</accession>
<dbReference type="CDD" id="cd00067">
    <property type="entry name" value="GAL4"/>
    <property type="match status" value="1"/>
</dbReference>
<feature type="region of interest" description="Disordered" evidence="6">
    <location>
        <begin position="49"/>
        <end position="75"/>
    </location>
</feature>
<protein>
    <recommendedName>
        <fullName evidence="7">Zn(2)-C6 fungal-type domain-containing protein</fullName>
    </recommendedName>
</protein>
<evidence type="ECO:0000313" key="8">
    <source>
        <dbReference type="EMBL" id="KAK5626088.1"/>
    </source>
</evidence>
<evidence type="ECO:0000256" key="3">
    <source>
        <dbReference type="ARBA" id="ARBA00023015"/>
    </source>
</evidence>
<evidence type="ECO:0000256" key="2">
    <source>
        <dbReference type="ARBA" id="ARBA00022833"/>
    </source>
</evidence>